<evidence type="ECO:0000313" key="2">
    <source>
        <dbReference type="Proteomes" id="UP000251002"/>
    </source>
</evidence>
<evidence type="ECO:0000313" key="1">
    <source>
        <dbReference type="EMBL" id="RAZ78999.1"/>
    </source>
</evidence>
<accession>A0A365L1Q4</accession>
<reference evidence="1 2" key="1">
    <citation type="submission" date="2018-06" db="EMBL/GenBank/DDBJ databases">
        <title>The draft genome sequences of strains SCU63 and S1.</title>
        <authorList>
            <person name="Gan L."/>
        </authorList>
    </citation>
    <scope>NUCLEOTIDE SEQUENCE [LARGE SCALE GENOMIC DNA]</scope>
    <source>
        <strain evidence="1 2">SCU63</strain>
    </source>
</reference>
<proteinExistence type="predicted"/>
<sequence length="64" mass="7878">MGKLKAEKPFFFAFKIYTDDSRQKEHSKSGVKLRREKKGIYFGSYVKIYNRRENYILKEGRWFY</sequence>
<protein>
    <submittedName>
        <fullName evidence="1">Uncharacterized protein</fullName>
    </submittedName>
</protein>
<gene>
    <name evidence="1" type="ORF">DP120_05125</name>
</gene>
<dbReference type="EMBL" id="QLZR01000002">
    <property type="protein sequence ID" value="RAZ78999.1"/>
    <property type="molecule type" value="Genomic_DNA"/>
</dbReference>
<dbReference type="AlphaFoldDB" id="A0A365L1Q4"/>
<keyword evidence="2" id="KW-1185">Reference proteome</keyword>
<name>A0A365L1Q4_9BACL</name>
<organism evidence="1 2">
    <name type="scientific">Planococcus halotolerans</name>
    <dbReference type="NCBI Taxonomy" id="2233542"/>
    <lineage>
        <taxon>Bacteria</taxon>
        <taxon>Bacillati</taxon>
        <taxon>Bacillota</taxon>
        <taxon>Bacilli</taxon>
        <taxon>Bacillales</taxon>
        <taxon>Caryophanaceae</taxon>
        <taxon>Planococcus</taxon>
    </lineage>
</organism>
<dbReference type="Proteomes" id="UP000251002">
    <property type="component" value="Unassembled WGS sequence"/>
</dbReference>
<dbReference type="RefSeq" id="WP_112222513.1">
    <property type="nucleotide sequence ID" value="NZ_CP196859.1"/>
</dbReference>
<comment type="caution">
    <text evidence="1">The sequence shown here is derived from an EMBL/GenBank/DDBJ whole genome shotgun (WGS) entry which is preliminary data.</text>
</comment>